<proteinExistence type="predicted"/>
<reference evidence="3" key="2">
    <citation type="submission" date="2017-02" db="EMBL/GenBank/DDBJ databases">
        <title>Sunflower complete genome.</title>
        <authorList>
            <person name="Langlade N."/>
            <person name="Munos S."/>
        </authorList>
    </citation>
    <scope>NUCLEOTIDE SEQUENCE [LARGE SCALE GENOMIC DNA]</scope>
    <source>
        <tissue evidence="3">Leaves</tissue>
    </source>
</reference>
<dbReference type="Proteomes" id="UP000215914">
    <property type="component" value="Chromosome 11"/>
</dbReference>
<evidence type="ECO:0000256" key="1">
    <source>
        <dbReference type="SAM" id="Phobius"/>
    </source>
</evidence>
<dbReference type="FunCoup" id="A0A251T8Y9">
    <property type="interactions" value="378"/>
</dbReference>
<keyword evidence="1" id="KW-0472">Membrane</keyword>
<evidence type="ECO:0008006" key="5">
    <source>
        <dbReference type="Google" id="ProtNLM"/>
    </source>
</evidence>
<dbReference type="OMA" id="AMRKYNR"/>
<protein>
    <recommendedName>
        <fullName evidence="5">DUF4408 domain-containing protein</fullName>
    </recommendedName>
</protein>
<dbReference type="PANTHER" id="PTHR33640">
    <property type="entry name" value="TRANSMEMBRANE PROTEIN"/>
    <property type="match status" value="1"/>
</dbReference>
<sequence length="260" mass="30266">MDIFDIHNVKVEKANAMLQYRRFRKIAKLFRLVELFFAVILFSWTSIRLPFVIGILSDYFRQLFSIIVSPIFIFLIGNVIIVFLVVKSGQITENSSELDDSGSDLYEKIANNVQEDDVHVHDVQPVIEPEQIVYQDKRVVSEVNNKPINDNKIKVRQATNKNLKPKPVSNSDLEYMKVYRRSQSENLTKNECFPVPEKLKRSETEIGRRTVETPATENVANDLVVEELSNEEFQKRIERFIARQIKFHQKEKLAIVAHKS</sequence>
<dbReference type="InParanoid" id="A0A251T8Y9"/>
<dbReference type="OrthoDB" id="1916829at2759"/>
<dbReference type="AlphaFoldDB" id="A0A251T8Y9"/>
<keyword evidence="1" id="KW-0812">Transmembrane</keyword>
<evidence type="ECO:0000313" key="3">
    <source>
        <dbReference type="EMBL" id="OTG07006.1"/>
    </source>
</evidence>
<dbReference type="EMBL" id="CM007900">
    <property type="protein sequence ID" value="OTG07006.1"/>
    <property type="molecule type" value="Genomic_DNA"/>
</dbReference>
<dbReference type="EMBL" id="MNCJ02000326">
    <property type="protein sequence ID" value="KAF5780378.1"/>
    <property type="molecule type" value="Genomic_DNA"/>
</dbReference>
<name>A0A251T8Y9_HELAN</name>
<organism evidence="3 4">
    <name type="scientific">Helianthus annuus</name>
    <name type="common">Common sunflower</name>
    <dbReference type="NCBI Taxonomy" id="4232"/>
    <lineage>
        <taxon>Eukaryota</taxon>
        <taxon>Viridiplantae</taxon>
        <taxon>Streptophyta</taxon>
        <taxon>Embryophyta</taxon>
        <taxon>Tracheophyta</taxon>
        <taxon>Spermatophyta</taxon>
        <taxon>Magnoliopsida</taxon>
        <taxon>eudicotyledons</taxon>
        <taxon>Gunneridae</taxon>
        <taxon>Pentapetalae</taxon>
        <taxon>asterids</taxon>
        <taxon>campanulids</taxon>
        <taxon>Asterales</taxon>
        <taxon>Asteraceae</taxon>
        <taxon>Asteroideae</taxon>
        <taxon>Heliantheae alliance</taxon>
        <taxon>Heliantheae</taxon>
        <taxon>Helianthus</taxon>
    </lineage>
</organism>
<evidence type="ECO:0000313" key="2">
    <source>
        <dbReference type="EMBL" id="KAF5780378.1"/>
    </source>
</evidence>
<feature type="transmembrane region" description="Helical" evidence="1">
    <location>
        <begin position="29"/>
        <end position="51"/>
    </location>
</feature>
<feature type="transmembrane region" description="Helical" evidence="1">
    <location>
        <begin position="63"/>
        <end position="86"/>
    </location>
</feature>
<reference evidence="2" key="3">
    <citation type="submission" date="2020-06" db="EMBL/GenBank/DDBJ databases">
        <title>Helianthus annuus Genome sequencing and assembly Release 2.</title>
        <authorList>
            <person name="Gouzy J."/>
            <person name="Langlade N."/>
            <person name="Munos S."/>
        </authorList>
    </citation>
    <scope>NUCLEOTIDE SEQUENCE</scope>
    <source>
        <tissue evidence="2">Leaves</tissue>
    </source>
</reference>
<dbReference type="PANTHER" id="PTHR33640:SF3">
    <property type="entry name" value="DUF4408 DOMAIN-CONTAINING PROTEIN"/>
    <property type="match status" value="1"/>
</dbReference>
<accession>A0A251T8Y9</accession>
<keyword evidence="1" id="KW-1133">Transmembrane helix</keyword>
<keyword evidence="4" id="KW-1185">Reference proteome</keyword>
<evidence type="ECO:0000313" key="4">
    <source>
        <dbReference type="Proteomes" id="UP000215914"/>
    </source>
</evidence>
<gene>
    <name evidence="3" type="ORF">HannXRQ_Chr11g0325491</name>
    <name evidence="2" type="ORF">HanXRQr2_Chr11g0471221</name>
</gene>
<reference evidence="2 4" key="1">
    <citation type="journal article" date="2017" name="Nature">
        <title>The sunflower genome provides insights into oil metabolism, flowering and Asterid evolution.</title>
        <authorList>
            <person name="Badouin H."/>
            <person name="Gouzy J."/>
            <person name="Grassa C.J."/>
            <person name="Murat F."/>
            <person name="Staton S.E."/>
            <person name="Cottret L."/>
            <person name="Lelandais-Briere C."/>
            <person name="Owens G.L."/>
            <person name="Carrere S."/>
            <person name="Mayjonade B."/>
            <person name="Legrand L."/>
            <person name="Gill N."/>
            <person name="Kane N.C."/>
            <person name="Bowers J.E."/>
            <person name="Hubner S."/>
            <person name="Bellec A."/>
            <person name="Berard A."/>
            <person name="Berges H."/>
            <person name="Blanchet N."/>
            <person name="Boniface M.C."/>
            <person name="Brunel D."/>
            <person name="Catrice O."/>
            <person name="Chaidir N."/>
            <person name="Claudel C."/>
            <person name="Donnadieu C."/>
            <person name="Faraut T."/>
            <person name="Fievet G."/>
            <person name="Helmstetter N."/>
            <person name="King M."/>
            <person name="Knapp S.J."/>
            <person name="Lai Z."/>
            <person name="Le Paslier M.C."/>
            <person name="Lippi Y."/>
            <person name="Lorenzon L."/>
            <person name="Mandel J.R."/>
            <person name="Marage G."/>
            <person name="Marchand G."/>
            <person name="Marquand E."/>
            <person name="Bret-Mestries E."/>
            <person name="Morien E."/>
            <person name="Nambeesan S."/>
            <person name="Nguyen T."/>
            <person name="Pegot-Espagnet P."/>
            <person name="Pouilly N."/>
            <person name="Raftis F."/>
            <person name="Sallet E."/>
            <person name="Schiex T."/>
            <person name="Thomas J."/>
            <person name="Vandecasteele C."/>
            <person name="Vares D."/>
            <person name="Vear F."/>
            <person name="Vautrin S."/>
            <person name="Crespi M."/>
            <person name="Mangin B."/>
            <person name="Burke J.M."/>
            <person name="Salse J."/>
            <person name="Munos S."/>
            <person name="Vincourt P."/>
            <person name="Rieseberg L.H."/>
            <person name="Langlade N.B."/>
        </authorList>
    </citation>
    <scope>NUCLEOTIDE SEQUENCE [LARGE SCALE GENOMIC DNA]</scope>
    <source>
        <strain evidence="4">cv. SF193</strain>
        <tissue evidence="2">Leaves</tissue>
    </source>
</reference>
<dbReference type="Gramene" id="mRNA:HanXRQr2_Chr11g0471221">
    <property type="protein sequence ID" value="CDS:HanXRQr2_Chr11g0471221.1"/>
    <property type="gene ID" value="HanXRQr2_Chr11g0471221"/>
</dbReference>